<dbReference type="Proteomes" id="UP000001646">
    <property type="component" value="Chromosome 3"/>
</dbReference>
<dbReference type="InParanoid" id="A0A803T1A4"/>
<reference evidence="2" key="3">
    <citation type="submission" date="2025-09" db="UniProtKB">
        <authorList>
            <consortium name="Ensembl"/>
        </authorList>
    </citation>
    <scope>IDENTIFICATION</scope>
</reference>
<feature type="compositionally biased region" description="Low complexity" evidence="1">
    <location>
        <begin position="154"/>
        <end position="179"/>
    </location>
</feature>
<evidence type="ECO:0000256" key="1">
    <source>
        <dbReference type="SAM" id="MobiDB-lite"/>
    </source>
</evidence>
<evidence type="ECO:0000313" key="3">
    <source>
        <dbReference type="Proteomes" id="UP000001646"/>
    </source>
</evidence>
<sequence>METEELEEVERHHEKSANGLRKDSSSQAICLELICDEKPEDSDCMAEKDLETHYIPIRRNSKYYRSFRRRNRGKVKTGKEVPTEPVGGSLKNGSTRNELLNKDELLRIFRKGMSLHVKPDLTATEEQWFQRLLPSYPGFRGNRPDSPNPAPAAESLRSSRSGRSPLLPEPAFSSAFSSSTPPPPPSMELLAAALSAACALEQEGAAESLPGSRQEDSNSPSMAGPIPLPEESPGHPDGPPVFPEALQMIHPMTADSWKNFIEQIGLLYQEYRDKSTQQEIETRRLQDSQTDTEEGSAGEEAPSETEPTDATESKAVPQINLLLNSNSRFNLWQDLPEVRSSGVLNILQPDEIRLQEVIHRFIDLEETK</sequence>
<evidence type="ECO:0000313" key="2">
    <source>
        <dbReference type="Ensembl" id="ENSACAP00000028994.1"/>
    </source>
</evidence>
<reference evidence="2" key="2">
    <citation type="submission" date="2025-08" db="UniProtKB">
        <authorList>
            <consortium name="Ensembl"/>
        </authorList>
    </citation>
    <scope>IDENTIFICATION</scope>
</reference>
<dbReference type="InterPro" id="IPR047271">
    <property type="entry name" value="Ephexin-like"/>
</dbReference>
<dbReference type="Ensembl" id="ENSACAT00000045093.1">
    <property type="protein sequence ID" value="ENSACAP00000028994.1"/>
    <property type="gene ID" value="ENSACAG00000040434.1"/>
</dbReference>
<dbReference type="GeneTree" id="ENSGT01030000234571"/>
<feature type="region of interest" description="Disordered" evidence="1">
    <location>
        <begin position="278"/>
        <end position="315"/>
    </location>
</feature>
<feature type="compositionally biased region" description="Basic and acidic residues" evidence="1">
    <location>
        <begin position="9"/>
        <end position="24"/>
    </location>
</feature>
<dbReference type="PANTHER" id="PTHR12845">
    <property type="entry name" value="GUANINE NUCLEOTIDE EXCHANGE FACTOR"/>
    <property type="match status" value="1"/>
</dbReference>
<feature type="region of interest" description="Disordered" evidence="1">
    <location>
        <begin position="204"/>
        <end position="244"/>
    </location>
</feature>
<dbReference type="PANTHER" id="PTHR12845:SF8">
    <property type="entry name" value="EPHEXIN-1"/>
    <property type="match status" value="1"/>
</dbReference>
<keyword evidence="3" id="KW-1185">Reference proteome</keyword>
<dbReference type="AlphaFoldDB" id="A0A803T1A4"/>
<feature type="region of interest" description="Disordered" evidence="1">
    <location>
        <begin position="137"/>
        <end position="187"/>
    </location>
</feature>
<feature type="compositionally biased region" description="Pro residues" evidence="1">
    <location>
        <begin position="226"/>
        <end position="242"/>
    </location>
</feature>
<feature type="region of interest" description="Disordered" evidence="1">
    <location>
        <begin position="68"/>
        <end position="95"/>
    </location>
</feature>
<reference evidence="2 3" key="1">
    <citation type="submission" date="2009-12" db="EMBL/GenBank/DDBJ databases">
        <title>The Genome Sequence of Anolis carolinensis (Green Anole Lizard).</title>
        <authorList>
            <consortium name="The Genome Sequencing Platform"/>
            <person name="Di Palma F."/>
            <person name="Alfoldi J."/>
            <person name="Heiman D."/>
            <person name="Young S."/>
            <person name="Grabherr M."/>
            <person name="Johnson J."/>
            <person name="Lander E.S."/>
            <person name="Lindblad-Toh K."/>
        </authorList>
    </citation>
    <scope>NUCLEOTIDE SEQUENCE [LARGE SCALE GENOMIC DNA]</scope>
    <source>
        <strain evidence="2 3">JBL SC #1</strain>
    </source>
</reference>
<protein>
    <submittedName>
        <fullName evidence="2">Uncharacterized protein</fullName>
    </submittedName>
</protein>
<organism evidence="2 3">
    <name type="scientific">Anolis carolinensis</name>
    <name type="common">Green anole</name>
    <name type="synonym">American chameleon</name>
    <dbReference type="NCBI Taxonomy" id="28377"/>
    <lineage>
        <taxon>Eukaryota</taxon>
        <taxon>Metazoa</taxon>
        <taxon>Chordata</taxon>
        <taxon>Craniata</taxon>
        <taxon>Vertebrata</taxon>
        <taxon>Euteleostomi</taxon>
        <taxon>Lepidosauria</taxon>
        <taxon>Squamata</taxon>
        <taxon>Bifurcata</taxon>
        <taxon>Unidentata</taxon>
        <taxon>Episquamata</taxon>
        <taxon>Toxicofera</taxon>
        <taxon>Iguania</taxon>
        <taxon>Dactyloidae</taxon>
        <taxon>Anolis</taxon>
    </lineage>
</organism>
<name>A0A803T1A4_ANOCA</name>
<feature type="compositionally biased region" description="Acidic residues" evidence="1">
    <location>
        <begin position="290"/>
        <end position="309"/>
    </location>
</feature>
<feature type="region of interest" description="Disordered" evidence="1">
    <location>
        <begin position="1"/>
        <end position="24"/>
    </location>
</feature>
<dbReference type="GO" id="GO:0005085">
    <property type="term" value="F:guanyl-nucleotide exchange factor activity"/>
    <property type="evidence" value="ECO:0007669"/>
    <property type="project" value="InterPro"/>
</dbReference>
<proteinExistence type="predicted"/>
<accession>A0A803T1A4</accession>